<proteinExistence type="predicted"/>
<gene>
    <name evidence="2" type="ORF">O3P69_019818</name>
</gene>
<feature type="region of interest" description="Disordered" evidence="1">
    <location>
        <begin position="1"/>
        <end position="20"/>
    </location>
</feature>
<evidence type="ECO:0000313" key="3">
    <source>
        <dbReference type="Proteomes" id="UP001487740"/>
    </source>
</evidence>
<keyword evidence="3" id="KW-1185">Reference proteome</keyword>
<dbReference type="Proteomes" id="UP001487740">
    <property type="component" value="Unassembled WGS sequence"/>
</dbReference>
<evidence type="ECO:0000313" key="2">
    <source>
        <dbReference type="EMBL" id="KAK8372443.1"/>
    </source>
</evidence>
<feature type="non-terminal residue" evidence="2">
    <location>
        <position position="205"/>
    </location>
</feature>
<comment type="caution">
    <text evidence="2">The sequence shown here is derived from an EMBL/GenBank/DDBJ whole genome shotgun (WGS) entry which is preliminary data.</text>
</comment>
<dbReference type="AlphaFoldDB" id="A0AAW0SBL8"/>
<organism evidence="2 3">
    <name type="scientific">Scylla paramamosain</name>
    <name type="common">Mud crab</name>
    <dbReference type="NCBI Taxonomy" id="85552"/>
    <lineage>
        <taxon>Eukaryota</taxon>
        <taxon>Metazoa</taxon>
        <taxon>Ecdysozoa</taxon>
        <taxon>Arthropoda</taxon>
        <taxon>Crustacea</taxon>
        <taxon>Multicrustacea</taxon>
        <taxon>Malacostraca</taxon>
        <taxon>Eumalacostraca</taxon>
        <taxon>Eucarida</taxon>
        <taxon>Decapoda</taxon>
        <taxon>Pleocyemata</taxon>
        <taxon>Brachyura</taxon>
        <taxon>Eubrachyura</taxon>
        <taxon>Portunoidea</taxon>
        <taxon>Portunidae</taxon>
        <taxon>Portuninae</taxon>
        <taxon>Scylla</taxon>
    </lineage>
</organism>
<evidence type="ECO:0000256" key="1">
    <source>
        <dbReference type="SAM" id="MobiDB-lite"/>
    </source>
</evidence>
<feature type="compositionally biased region" description="Pro residues" evidence="1">
    <location>
        <begin position="9"/>
        <end position="20"/>
    </location>
</feature>
<accession>A0AAW0SBL8</accession>
<sequence>MVTTATTTTPPPPPLSLPPPPPRIIYGRVVQGEITHLLITMKKGSKWTSTQTGEATDPLSAQLQGLYNQIASLDPLGSPLEPLEFLEPFLAVIRSEDTTGPVTRDALGAVNRMLGYGLLDPPPVAPLHHHHHHHQHHHQHRLASVSAAAEGISSAVTRARFIGTESAADEAVLFGILWVLRALVLSRAGVLLSNDSICEILNSAF</sequence>
<name>A0AAW0SBL8_SCYPA</name>
<dbReference type="EMBL" id="JARAKH010002000">
    <property type="protein sequence ID" value="KAK8372443.1"/>
    <property type="molecule type" value="Genomic_DNA"/>
</dbReference>
<reference evidence="2 3" key="1">
    <citation type="submission" date="2023-03" db="EMBL/GenBank/DDBJ databases">
        <title>High-quality genome of Scylla paramamosain provides insights in environmental adaptation.</title>
        <authorList>
            <person name="Zhang L."/>
        </authorList>
    </citation>
    <scope>NUCLEOTIDE SEQUENCE [LARGE SCALE GENOMIC DNA]</scope>
    <source>
        <strain evidence="2">LZ_2023a</strain>
        <tissue evidence="2">Muscle</tissue>
    </source>
</reference>
<protein>
    <submittedName>
        <fullName evidence="2">Uncharacterized protein</fullName>
    </submittedName>
</protein>